<evidence type="ECO:0000313" key="1">
    <source>
        <dbReference type="EMBL" id="MBL0388387.1"/>
    </source>
</evidence>
<organism evidence="1 2">
    <name type="scientific">Tumebacillus amylolyticus</name>
    <dbReference type="NCBI Taxonomy" id="2801339"/>
    <lineage>
        <taxon>Bacteria</taxon>
        <taxon>Bacillati</taxon>
        <taxon>Bacillota</taxon>
        <taxon>Bacilli</taxon>
        <taxon>Bacillales</taxon>
        <taxon>Alicyclobacillaceae</taxon>
        <taxon>Tumebacillus</taxon>
    </lineage>
</organism>
<dbReference type="EMBL" id="JAEQNB010000005">
    <property type="protein sequence ID" value="MBL0388387.1"/>
    <property type="molecule type" value="Genomic_DNA"/>
</dbReference>
<accession>A0ABS1JDM8</accession>
<name>A0ABS1JDM8_9BACL</name>
<keyword evidence="2" id="KW-1185">Reference proteome</keyword>
<dbReference type="RefSeq" id="WP_201637235.1">
    <property type="nucleotide sequence ID" value="NZ_JAEQNB010000005.1"/>
</dbReference>
<evidence type="ECO:0000313" key="2">
    <source>
        <dbReference type="Proteomes" id="UP000602284"/>
    </source>
</evidence>
<dbReference type="InterPro" id="IPR020534">
    <property type="entry name" value="Uncharacterised_YqxA"/>
</dbReference>
<gene>
    <name evidence="1" type="ORF">JJB07_17415</name>
</gene>
<dbReference type="Pfam" id="PF12438">
    <property type="entry name" value="DUF3679"/>
    <property type="match status" value="1"/>
</dbReference>
<sequence length="120" mass="12666">MKVKTILEQSAVYGVLLVMLALLVIFGISSAEKGVNSLVGTNDKQALAIKNEQGDVDLKILGKDVKATKPSWSQELSHDIENQQSSVGSGVDTASISIGTWMETGAKKLLDSLSGAFTSN</sequence>
<reference evidence="1 2" key="1">
    <citation type="submission" date="2021-01" db="EMBL/GenBank/DDBJ databases">
        <title>Tumebacillus sp. strain ITR2 16S ribosomal RNA gene Genome sequencing and assembly.</title>
        <authorList>
            <person name="Kang M."/>
        </authorList>
    </citation>
    <scope>NUCLEOTIDE SEQUENCE [LARGE SCALE GENOMIC DNA]</scope>
    <source>
        <strain evidence="1 2">ITR2</strain>
    </source>
</reference>
<protein>
    <submittedName>
        <fullName evidence="1">DUF3679 domain-containing protein</fullName>
    </submittedName>
</protein>
<comment type="caution">
    <text evidence="1">The sequence shown here is derived from an EMBL/GenBank/DDBJ whole genome shotgun (WGS) entry which is preliminary data.</text>
</comment>
<proteinExistence type="predicted"/>
<dbReference type="Proteomes" id="UP000602284">
    <property type="component" value="Unassembled WGS sequence"/>
</dbReference>